<dbReference type="InterPro" id="IPR007627">
    <property type="entry name" value="RNA_pol_sigma70_r2"/>
</dbReference>
<dbReference type="SUPFAM" id="SSF88659">
    <property type="entry name" value="Sigma3 and sigma4 domains of RNA polymerase sigma factors"/>
    <property type="match status" value="1"/>
</dbReference>
<feature type="domain" description="RNA polymerase sigma-70 region 2" evidence="1">
    <location>
        <begin position="294"/>
        <end position="338"/>
    </location>
</feature>
<dbReference type="EMBL" id="UGUV01000003">
    <property type="protein sequence ID" value="SUE72579.1"/>
    <property type="molecule type" value="Genomic_DNA"/>
</dbReference>
<gene>
    <name evidence="2" type="primary">rpoD2</name>
    <name evidence="2" type="ORF">NCTC10692_04735</name>
</gene>
<dbReference type="PANTHER" id="PTHR30603:SF47">
    <property type="entry name" value="RNA POLYMERASE SIGMA FACTOR SIGD, CHLOROPLASTIC"/>
    <property type="match status" value="1"/>
</dbReference>
<name>A0A379PKV5_ECTOL</name>
<dbReference type="PANTHER" id="PTHR30603">
    <property type="entry name" value="RNA POLYMERASE SIGMA FACTOR RPO"/>
    <property type="match status" value="1"/>
</dbReference>
<sequence>MNTQARVNHIPQPAGFVVPDVLPDFPTTPRAGLRLSLEQEQAFGFTVFQLTLDQIQALACDREVVADLLSEMEGAFTKENKADKAVALIKVDGQWFRQGSIPAAEFSKYSRDRIQLVRQCLDALNSLEGSERDLFYMEALDSLRKALSLLVPYDAILSKAVNAFKSRCGDLSAACRELAMYVASEMHLSRTTVQRLCEQFWLSNKLPAICFGSNRYVQSIMPAKAKREFRFGVLERQQRIARVALETGVPVIELLGSWSAFHRIHQRIDRLSGAFAMINAGLAEKVAREHRFAADFDQVRSAAYQGLTRAISLYAPEKGMKFSTYAVTWIKQTIIRSLIQQELIRLPEGSHKMLGRVRAVYTDMPSASDEYVCKAAGITPFELDGLRPYLLGNGAMSMDTLSNSEGDDAGMHSFIADQNNDFVAELEEESEAAYVVGLIRAALSERDFFVLTHRTGLAGAQVIPVAELAQMLDTSPQNISRLERKAQSTLARIEELKAVWELME</sequence>
<dbReference type="SUPFAM" id="SSF88946">
    <property type="entry name" value="Sigma2 domain of RNA polymerase sigma factors"/>
    <property type="match status" value="1"/>
</dbReference>
<dbReference type="GO" id="GO:0003700">
    <property type="term" value="F:DNA-binding transcription factor activity"/>
    <property type="evidence" value="ECO:0007669"/>
    <property type="project" value="InterPro"/>
</dbReference>
<dbReference type="RefSeq" id="WP_020307522.1">
    <property type="nucleotide sequence ID" value="NZ_FNZC01000027.1"/>
</dbReference>
<reference evidence="2 3" key="1">
    <citation type="submission" date="2018-06" db="EMBL/GenBank/DDBJ databases">
        <authorList>
            <consortium name="Pathogen Informatics"/>
            <person name="Doyle S."/>
        </authorList>
    </citation>
    <scope>NUCLEOTIDE SEQUENCE [LARGE SCALE GENOMIC DNA]</scope>
    <source>
        <strain evidence="2 3">NCTC10692</strain>
    </source>
</reference>
<dbReference type="InterPro" id="IPR013324">
    <property type="entry name" value="RNA_pol_sigma_r3/r4-like"/>
</dbReference>
<proteinExistence type="predicted"/>
<dbReference type="Proteomes" id="UP000255303">
    <property type="component" value="Unassembled WGS sequence"/>
</dbReference>
<evidence type="ECO:0000313" key="3">
    <source>
        <dbReference type="Proteomes" id="UP000255303"/>
    </source>
</evidence>
<dbReference type="InterPro" id="IPR013325">
    <property type="entry name" value="RNA_pol_sigma_r2"/>
</dbReference>
<dbReference type="Gene3D" id="1.10.601.10">
    <property type="entry name" value="RNA Polymerase Primary Sigma Factor"/>
    <property type="match status" value="1"/>
</dbReference>
<evidence type="ECO:0000259" key="1">
    <source>
        <dbReference type="Pfam" id="PF04542"/>
    </source>
</evidence>
<dbReference type="GO" id="GO:0006352">
    <property type="term" value="P:DNA-templated transcription initiation"/>
    <property type="evidence" value="ECO:0007669"/>
    <property type="project" value="InterPro"/>
</dbReference>
<dbReference type="Pfam" id="PF04542">
    <property type="entry name" value="Sigma70_r2"/>
    <property type="match status" value="1"/>
</dbReference>
<accession>A0A379PKV5</accession>
<protein>
    <submittedName>
        <fullName evidence="2">RpoD subfamily RNA polymerase sigma-70 subunit</fullName>
    </submittedName>
</protein>
<dbReference type="InterPro" id="IPR050239">
    <property type="entry name" value="Sigma-70_RNA_pol_init_factors"/>
</dbReference>
<evidence type="ECO:0000313" key="2">
    <source>
        <dbReference type="EMBL" id="SUE72579.1"/>
    </source>
</evidence>
<organism evidence="2 3">
    <name type="scientific">Ectopseudomonas oleovorans</name>
    <name type="common">Pseudomonas oleovorans</name>
    <dbReference type="NCBI Taxonomy" id="301"/>
    <lineage>
        <taxon>Bacteria</taxon>
        <taxon>Pseudomonadati</taxon>
        <taxon>Pseudomonadota</taxon>
        <taxon>Gammaproteobacteria</taxon>
        <taxon>Pseudomonadales</taxon>
        <taxon>Pseudomonadaceae</taxon>
        <taxon>Ectopseudomonas</taxon>
    </lineage>
</organism>
<dbReference type="AlphaFoldDB" id="A0A379PKV5"/>